<sequence length="129" mass="13396">LTTLLTLISARIASIALPRTLKSNSTTTLHLLTENYIQGVSEISIAIGFAPSPGYPSSLGRFISSAYLGPNKSNTLETILVPVHVPAAEELGTAEDVVGSAALLSLYGAVAAPMVRIFNVTVGIGEEES</sequence>
<evidence type="ECO:0000313" key="1">
    <source>
        <dbReference type="EMBL" id="KAF2196478.1"/>
    </source>
</evidence>
<feature type="non-terminal residue" evidence="1">
    <location>
        <position position="129"/>
    </location>
</feature>
<reference evidence="1" key="1">
    <citation type="journal article" date="2020" name="Stud. Mycol.">
        <title>101 Dothideomycetes genomes: a test case for predicting lifestyles and emergence of pathogens.</title>
        <authorList>
            <person name="Haridas S."/>
            <person name="Albert R."/>
            <person name="Binder M."/>
            <person name="Bloem J."/>
            <person name="Labutti K."/>
            <person name="Salamov A."/>
            <person name="Andreopoulos B."/>
            <person name="Baker S."/>
            <person name="Barry K."/>
            <person name="Bills G."/>
            <person name="Bluhm B."/>
            <person name="Cannon C."/>
            <person name="Castanera R."/>
            <person name="Culley D."/>
            <person name="Daum C."/>
            <person name="Ezra D."/>
            <person name="Gonzalez J."/>
            <person name="Henrissat B."/>
            <person name="Kuo A."/>
            <person name="Liang C."/>
            <person name="Lipzen A."/>
            <person name="Lutzoni F."/>
            <person name="Magnuson J."/>
            <person name="Mondo S."/>
            <person name="Nolan M."/>
            <person name="Ohm R."/>
            <person name="Pangilinan J."/>
            <person name="Park H.-J."/>
            <person name="Ramirez L."/>
            <person name="Alfaro M."/>
            <person name="Sun H."/>
            <person name="Tritt A."/>
            <person name="Yoshinaga Y."/>
            <person name="Zwiers L.-H."/>
            <person name="Turgeon B."/>
            <person name="Goodwin S."/>
            <person name="Spatafora J."/>
            <person name="Crous P."/>
            <person name="Grigoriev I."/>
        </authorList>
    </citation>
    <scope>NUCLEOTIDE SEQUENCE</scope>
    <source>
        <strain evidence="1">ATCC 74209</strain>
    </source>
</reference>
<dbReference type="AlphaFoldDB" id="A0A9P4MQZ4"/>
<dbReference type="InterPro" id="IPR045469">
    <property type="entry name" value="Nis1"/>
</dbReference>
<dbReference type="OrthoDB" id="3913322at2759"/>
<keyword evidence="2" id="KW-1185">Reference proteome</keyword>
<dbReference type="Proteomes" id="UP000799536">
    <property type="component" value="Unassembled WGS sequence"/>
</dbReference>
<proteinExistence type="predicted"/>
<dbReference type="EMBL" id="ML994381">
    <property type="protein sequence ID" value="KAF2196478.1"/>
    <property type="molecule type" value="Genomic_DNA"/>
</dbReference>
<feature type="non-terminal residue" evidence="1">
    <location>
        <position position="1"/>
    </location>
</feature>
<accession>A0A9P4MQZ4</accession>
<dbReference type="Pfam" id="PF19271">
    <property type="entry name" value="Nis1"/>
    <property type="match status" value="1"/>
</dbReference>
<organism evidence="1 2">
    <name type="scientific">Delitschia confertaspora ATCC 74209</name>
    <dbReference type="NCBI Taxonomy" id="1513339"/>
    <lineage>
        <taxon>Eukaryota</taxon>
        <taxon>Fungi</taxon>
        <taxon>Dikarya</taxon>
        <taxon>Ascomycota</taxon>
        <taxon>Pezizomycotina</taxon>
        <taxon>Dothideomycetes</taxon>
        <taxon>Pleosporomycetidae</taxon>
        <taxon>Pleosporales</taxon>
        <taxon>Delitschiaceae</taxon>
        <taxon>Delitschia</taxon>
    </lineage>
</organism>
<gene>
    <name evidence="1" type="ORF">GQ43DRAFT_359354</name>
</gene>
<protein>
    <submittedName>
        <fullName evidence="1">Uncharacterized protein</fullName>
    </submittedName>
</protein>
<evidence type="ECO:0000313" key="2">
    <source>
        <dbReference type="Proteomes" id="UP000799536"/>
    </source>
</evidence>
<name>A0A9P4MQZ4_9PLEO</name>
<comment type="caution">
    <text evidence="1">The sequence shown here is derived from an EMBL/GenBank/DDBJ whole genome shotgun (WGS) entry which is preliminary data.</text>
</comment>